<dbReference type="Proteomes" id="UP001165740">
    <property type="component" value="Chromosome 1"/>
</dbReference>
<proteinExistence type="predicted"/>
<feature type="transmembrane region" description="Helical" evidence="1">
    <location>
        <begin position="128"/>
        <end position="146"/>
    </location>
</feature>
<dbReference type="PANTHER" id="PTHR39947:SF1">
    <property type="entry name" value="IP19862P"/>
    <property type="match status" value="1"/>
</dbReference>
<keyword evidence="2" id="KW-1185">Reference proteome</keyword>
<keyword evidence="1" id="KW-0472">Membrane</keyword>
<name>A0A9W2YQS8_BIOGL</name>
<organism evidence="2 3">
    <name type="scientific">Biomphalaria glabrata</name>
    <name type="common">Bloodfluke planorb</name>
    <name type="synonym">Freshwater snail</name>
    <dbReference type="NCBI Taxonomy" id="6526"/>
    <lineage>
        <taxon>Eukaryota</taxon>
        <taxon>Metazoa</taxon>
        <taxon>Spiralia</taxon>
        <taxon>Lophotrochozoa</taxon>
        <taxon>Mollusca</taxon>
        <taxon>Gastropoda</taxon>
        <taxon>Heterobranchia</taxon>
        <taxon>Euthyneura</taxon>
        <taxon>Panpulmonata</taxon>
        <taxon>Hygrophila</taxon>
        <taxon>Lymnaeoidea</taxon>
        <taxon>Planorbidae</taxon>
        <taxon>Biomphalaria</taxon>
    </lineage>
</organism>
<evidence type="ECO:0000256" key="1">
    <source>
        <dbReference type="SAM" id="Phobius"/>
    </source>
</evidence>
<dbReference type="GeneID" id="106079629"/>
<dbReference type="PANTHER" id="PTHR39947">
    <property type="entry name" value="IP19862P"/>
    <property type="match status" value="1"/>
</dbReference>
<keyword evidence="1" id="KW-0812">Transmembrane</keyword>
<reference evidence="3" key="1">
    <citation type="submission" date="2025-08" db="UniProtKB">
        <authorList>
            <consortium name="RefSeq"/>
        </authorList>
    </citation>
    <scope>IDENTIFICATION</scope>
</reference>
<dbReference type="RefSeq" id="XP_055865084.1">
    <property type="nucleotide sequence ID" value="XM_056009109.1"/>
</dbReference>
<dbReference type="AlphaFoldDB" id="A0A9W2YQS8"/>
<feature type="transmembrane region" description="Helical" evidence="1">
    <location>
        <begin position="97"/>
        <end position="122"/>
    </location>
</feature>
<accession>A0A9W2YQS8</accession>
<evidence type="ECO:0000313" key="3">
    <source>
        <dbReference type="RefSeq" id="XP_055865084.1"/>
    </source>
</evidence>
<dbReference type="InterPro" id="IPR029201">
    <property type="entry name" value="Jiraiya"/>
</dbReference>
<dbReference type="Pfam" id="PF15038">
    <property type="entry name" value="Jiraiya"/>
    <property type="match status" value="1"/>
</dbReference>
<keyword evidence="1" id="KW-1133">Transmembrane helix</keyword>
<gene>
    <name evidence="3" type="primary">LOC106079629</name>
</gene>
<evidence type="ECO:0000313" key="2">
    <source>
        <dbReference type="Proteomes" id="UP001165740"/>
    </source>
</evidence>
<protein>
    <submittedName>
        <fullName evidence="3">Uncharacterized protein LOC106079629 isoform X2</fullName>
    </submittedName>
</protein>
<sequence>MYEFGRSMDSNKMESRDLLDAVPEKKYDCEPRQGSLLLNSGQLKRPTSLCRPSPDFGISRYSLASDIPETNCIKQHNLSSFIQRAHKFLRECSSSRILAVTGLFISIPIFIIDVALLLVLLIPHRQAIVSGLILGVGVLFCLLILIQNCYHWRLEKSRAESGLPVYDSYFSFPKGLHNSPRKQPELCTLV</sequence>